<dbReference type="InterPro" id="IPR017926">
    <property type="entry name" value="GATASE"/>
</dbReference>
<comment type="caution">
    <text evidence="2">The sequence shown here is derived from an EMBL/GenBank/DDBJ whole genome shotgun (WGS) entry which is preliminary data.</text>
</comment>
<keyword evidence="2" id="KW-0315">Glutamine amidotransferase</keyword>
<dbReference type="EC" id="3.4.-.-" evidence="2"/>
<dbReference type="PRINTS" id="PR00096">
    <property type="entry name" value="GATASE"/>
</dbReference>
<name>A0ABV3EL44_9ACTN</name>
<accession>A0ABV3EL44</accession>
<sequence length="244" mass="25360">MTAPTALVIQNFPGGGPRRWGDWLDEAGLGCEVVEAHTGAALPDAPAAGRHAALVVLGGPYMPDDDVRAPWLPAVRALTRRALDTGLPYFGICLGGQLLAQVAGGEVRAGHGAPEAGSTPLTLLPGAVAGDPLLHGLPGRVTAVEHHVDAVTALPPAAHWLARSRTCPYQAFRVGPAAWGVQFHPETGAEDLVHWNPGRLARNGFDHAELLARARQDEAAAAEVWRTVAHRFAAVATGRAGTGA</sequence>
<gene>
    <name evidence="2" type="ORF">AB0D95_06495</name>
</gene>
<proteinExistence type="predicted"/>
<dbReference type="PANTHER" id="PTHR42695:SF5">
    <property type="entry name" value="GLUTAMINE AMIDOTRANSFERASE YLR126C-RELATED"/>
    <property type="match status" value="1"/>
</dbReference>
<reference evidence="2 3" key="1">
    <citation type="submission" date="2024-06" db="EMBL/GenBank/DDBJ databases">
        <title>The Natural Products Discovery Center: Release of the First 8490 Sequenced Strains for Exploring Actinobacteria Biosynthetic Diversity.</title>
        <authorList>
            <person name="Kalkreuter E."/>
            <person name="Kautsar S.A."/>
            <person name="Yang D."/>
            <person name="Bader C.D."/>
            <person name="Teijaro C.N."/>
            <person name="Fluegel L."/>
            <person name="Davis C.M."/>
            <person name="Simpson J.R."/>
            <person name="Lauterbach L."/>
            <person name="Steele A.D."/>
            <person name="Gui C."/>
            <person name="Meng S."/>
            <person name="Li G."/>
            <person name="Viehrig K."/>
            <person name="Ye F."/>
            <person name="Su P."/>
            <person name="Kiefer A.F."/>
            <person name="Nichols A."/>
            <person name="Cepeda A.J."/>
            <person name="Yan W."/>
            <person name="Fan B."/>
            <person name="Jiang Y."/>
            <person name="Adhikari A."/>
            <person name="Zheng C.-J."/>
            <person name="Schuster L."/>
            <person name="Cowan T.M."/>
            <person name="Smanski M.J."/>
            <person name="Chevrette M.G."/>
            <person name="De Carvalho L.P.S."/>
            <person name="Shen B."/>
        </authorList>
    </citation>
    <scope>NUCLEOTIDE SEQUENCE [LARGE SCALE GENOMIC DNA]</scope>
    <source>
        <strain evidence="2 3">NPDC048117</strain>
    </source>
</reference>
<dbReference type="PANTHER" id="PTHR42695">
    <property type="entry name" value="GLUTAMINE AMIDOTRANSFERASE YLR126C-RELATED"/>
    <property type="match status" value="1"/>
</dbReference>
<dbReference type="EMBL" id="JBEZNA010000009">
    <property type="protein sequence ID" value="MEU9576914.1"/>
    <property type="molecule type" value="Genomic_DNA"/>
</dbReference>
<organism evidence="2 3">
    <name type="scientific">Streptomyces chilikensis</name>
    <dbReference type="NCBI Taxonomy" id="1194079"/>
    <lineage>
        <taxon>Bacteria</taxon>
        <taxon>Bacillati</taxon>
        <taxon>Actinomycetota</taxon>
        <taxon>Actinomycetes</taxon>
        <taxon>Kitasatosporales</taxon>
        <taxon>Streptomycetaceae</taxon>
        <taxon>Streptomyces</taxon>
    </lineage>
</organism>
<dbReference type="InterPro" id="IPR044992">
    <property type="entry name" value="ChyE-like"/>
</dbReference>
<dbReference type="Gene3D" id="3.40.50.880">
    <property type="match status" value="1"/>
</dbReference>
<dbReference type="CDD" id="cd01741">
    <property type="entry name" value="GATase1_1"/>
    <property type="match status" value="1"/>
</dbReference>
<dbReference type="GO" id="GO:0016787">
    <property type="term" value="F:hydrolase activity"/>
    <property type="evidence" value="ECO:0007669"/>
    <property type="project" value="UniProtKB-KW"/>
</dbReference>
<dbReference type="InterPro" id="IPR029062">
    <property type="entry name" value="Class_I_gatase-like"/>
</dbReference>
<dbReference type="Proteomes" id="UP001551584">
    <property type="component" value="Unassembled WGS sequence"/>
</dbReference>
<feature type="domain" description="Glutamine amidotransferase" evidence="1">
    <location>
        <begin position="26"/>
        <end position="187"/>
    </location>
</feature>
<dbReference type="RefSeq" id="WP_359269605.1">
    <property type="nucleotide sequence ID" value="NZ_JBEZNA010000009.1"/>
</dbReference>
<dbReference type="Pfam" id="PF00117">
    <property type="entry name" value="GATase"/>
    <property type="match status" value="1"/>
</dbReference>
<evidence type="ECO:0000313" key="3">
    <source>
        <dbReference type="Proteomes" id="UP001551584"/>
    </source>
</evidence>
<keyword evidence="2" id="KW-0378">Hydrolase</keyword>
<keyword evidence="3" id="KW-1185">Reference proteome</keyword>
<evidence type="ECO:0000259" key="1">
    <source>
        <dbReference type="Pfam" id="PF00117"/>
    </source>
</evidence>
<evidence type="ECO:0000313" key="2">
    <source>
        <dbReference type="EMBL" id="MEU9576914.1"/>
    </source>
</evidence>
<dbReference type="PROSITE" id="PS51273">
    <property type="entry name" value="GATASE_TYPE_1"/>
    <property type="match status" value="1"/>
</dbReference>
<dbReference type="SUPFAM" id="SSF52317">
    <property type="entry name" value="Class I glutamine amidotransferase-like"/>
    <property type="match status" value="1"/>
</dbReference>
<protein>
    <submittedName>
        <fullName evidence="2">Type 1 glutamine amidotransferase</fullName>
        <ecNumber evidence="2">3.4.-.-</ecNumber>
    </submittedName>
</protein>